<evidence type="ECO:0000256" key="3">
    <source>
        <dbReference type="ARBA" id="ARBA00023015"/>
    </source>
</evidence>
<evidence type="ECO:0000259" key="9">
    <source>
        <dbReference type="PROSITE" id="PS51755"/>
    </source>
</evidence>
<feature type="domain" description="Response regulatory" evidence="8">
    <location>
        <begin position="2"/>
        <end position="116"/>
    </location>
</feature>
<dbReference type="SMART" id="SM00862">
    <property type="entry name" value="Trans_reg_C"/>
    <property type="match status" value="1"/>
</dbReference>
<proteinExistence type="predicted"/>
<evidence type="ECO:0000259" key="8">
    <source>
        <dbReference type="PROSITE" id="PS50110"/>
    </source>
</evidence>
<dbReference type="PANTHER" id="PTHR48111">
    <property type="entry name" value="REGULATOR OF RPOS"/>
    <property type="match status" value="1"/>
</dbReference>
<dbReference type="InterPro" id="IPR001789">
    <property type="entry name" value="Sig_transdc_resp-reg_receiver"/>
</dbReference>
<keyword evidence="2" id="KW-0902">Two-component regulatory system</keyword>
<dbReference type="PANTHER" id="PTHR48111:SF22">
    <property type="entry name" value="REGULATOR OF RPOS"/>
    <property type="match status" value="1"/>
</dbReference>
<comment type="caution">
    <text evidence="10">The sequence shown here is derived from an EMBL/GenBank/DDBJ whole genome shotgun (WGS) entry which is preliminary data.</text>
</comment>
<gene>
    <name evidence="10" type="ORF">ACFSB2_11565</name>
</gene>
<dbReference type="EMBL" id="JBHUCX010000028">
    <property type="protein sequence ID" value="MFD1675333.1"/>
    <property type="molecule type" value="Genomic_DNA"/>
</dbReference>
<dbReference type="InterPro" id="IPR039420">
    <property type="entry name" value="WalR-like"/>
</dbReference>
<feature type="domain" description="OmpR/PhoB-type" evidence="9">
    <location>
        <begin position="125"/>
        <end position="223"/>
    </location>
</feature>
<accession>A0ABW4JHZ1</accession>
<dbReference type="SUPFAM" id="SSF52172">
    <property type="entry name" value="CheY-like"/>
    <property type="match status" value="1"/>
</dbReference>
<dbReference type="Proteomes" id="UP001597079">
    <property type="component" value="Unassembled WGS sequence"/>
</dbReference>
<dbReference type="PROSITE" id="PS50110">
    <property type="entry name" value="RESPONSE_REGULATORY"/>
    <property type="match status" value="1"/>
</dbReference>
<keyword evidence="11" id="KW-1185">Reference proteome</keyword>
<dbReference type="Gene3D" id="1.10.10.10">
    <property type="entry name" value="Winged helix-like DNA-binding domain superfamily/Winged helix DNA-binding domain"/>
    <property type="match status" value="1"/>
</dbReference>
<evidence type="ECO:0000256" key="5">
    <source>
        <dbReference type="ARBA" id="ARBA00023163"/>
    </source>
</evidence>
<protein>
    <submittedName>
        <fullName evidence="10">Response regulator transcription factor</fullName>
    </submittedName>
</protein>
<evidence type="ECO:0000256" key="1">
    <source>
        <dbReference type="ARBA" id="ARBA00022553"/>
    </source>
</evidence>
<evidence type="ECO:0000256" key="4">
    <source>
        <dbReference type="ARBA" id="ARBA00023125"/>
    </source>
</evidence>
<evidence type="ECO:0000313" key="10">
    <source>
        <dbReference type="EMBL" id="MFD1675333.1"/>
    </source>
</evidence>
<dbReference type="Gene3D" id="3.40.50.2300">
    <property type="match status" value="1"/>
</dbReference>
<feature type="modified residue" description="4-aspartylphosphate" evidence="6">
    <location>
        <position position="51"/>
    </location>
</feature>
<evidence type="ECO:0000256" key="7">
    <source>
        <dbReference type="PROSITE-ProRule" id="PRU01091"/>
    </source>
</evidence>
<evidence type="ECO:0000313" key="11">
    <source>
        <dbReference type="Proteomes" id="UP001597079"/>
    </source>
</evidence>
<dbReference type="InterPro" id="IPR036388">
    <property type="entry name" value="WH-like_DNA-bd_sf"/>
</dbReference>
<dbReference type="Gene3D" id="6.10.250.690">
    <property type="match status" value="1"/>
</dbReference>
<organism evidence="10 11">
    <name type="scientific">Alicyclobacillus fodiniaquatilis</name>
    <dbReference type="NCBI Taxonomy" id="1661150"/>
    <lineage>
        <taxon>Bacteria</taxon>
        <taxon>Bacillati</taxon>
        <taxon>Bacillota</taxon>
        <taxon>Bacilli</taxon>
        <taxon>Bacillales</taxon>
        <taxon>Alicyclobacillaceae</taxon>
        <taxon>Alicyclobacillus</taxon>
    </lineage>
</organism>
<dbReference type="Pfam" id="PF00486">
    <property type="entry name" value="Trans_reg_C"/>
    <property type="match status" value="1"/>
</dbReference>
<dbReference type="RefSeq" id="WP_377943207.1">
    <property type="nucleotide sequence ID" value="NZ_JBHUCX010000028.1"/>
</dbReference>
<keyword evidence="4 7" id="KW-0238">DNA-binding</keyword>
<dbReference type="InterPro" id="IPR011006">
    <property type="entry name" value="CheY-like_superfamily"/>
</dbReference>
<evidence type="ECO:0000256" key="2">
    <source>
        <dbReference type="ARBA" id="ARBA00023012"/>
    </source>
</evidence>
<dbReference type="Pfam" id="PF00072">
    <property type="entry name" value="Response_reg"/>
    <property type="match status" value="1"/>
</dbReference>
<dbReference type="SMART" id="SM00448">
    <property type="entry name" value="REC"/>
    <property type="match status" value="1"/>
</dbReference>
<dbReference type="InterPro" id="IPR001867">
    <property type="entry name" value="OmpR/PhoB-type_DNA-bd"/>
</dbReference>
<dbReference type="CDD" id="cd00383">
    <property type="entry name" value="trans_reg_C"/>
    <property type="match status" value="1"/>
</dbReference>
<sequence length="224" mass="25051">MRVLLIEDDVPLRDAIVKILAEASYVVDEVGNGEEALIAAETGVYDVLIVDIMLPGLDGIQIAKSLRGQHMDVPILFLTAKDSVESRVIGLNAGGDDYLVKPFAIEELLARVRALLRRKRQVSQEMVLTYGPIRLQTASHDSFIDDCPLDLTENEYRLLEYLVLNKGRILTREQILNRVWGIDAEANAAVVDLYIHYLRKKLLASGIDKHIRTVRGVGYSLRGD</sequence>
<reference evidence="11" key="1">
    <citation type="journal article" date="2019" name="Int. J. Syst. Evol. Microbiol.">
        <title>The Global Catalogue of Microorganisms (GCM) 10K type strain sequencing project: providing services to taxonomists for standard genome sequencing and annotation.</title>
        <authorList>
            <consortium name="The Broad Institute Genomics Platform"/>
            <consortium name="The Broad Institute Genome Sequencing Center for Infectious Disease"/>
            <person name="Wu L."/>
            <person name="Ma J."/>
        </authorList>
    </citation>
    <scope>NUCLEOTIDE SEQUENCE [LARGE SCALE GENOMIC DNA]</scope>
    <source>
        <strain evidence="11">CGMCC 1.12286</strain>
    </source>
</reference>
<keyword evidence="5" id="KW-0804">Transcription</keyword>
<dbReference type="PROSITE" id="PS51755">
    <property type="entry name" value="OMPR_PHOB"/>
    <property type="match status" value="1"/>
</dbReference>
<keyword evidence="1 6" id="KW-0597">Phosphoprotein</keyword>
<evidence type="ECO:0000256" key="6">
    <source>
        <dbReference type="PROSITE-ProRule" id="PRU00169"/>
    </source>
</evidence>
<feature type="DNA-binding region" description="OmpR/PhoB-type" evidence="7">
    <location>
        <begin position="125"/>
        <end position="223"/>
    </location>
</feature>
<keyword evidence="3" id="KW-0805">Transcription regulation</keyword>
<name>A0ABW4JHZ1_9BACL</name>